<feature type="region of interest" description="Disordered" evidence="1">
    <location>
        <begin position="1"/>
        <end position="152"/>
    </location>
</feature>
<gene>
    <name evidence="2" type="ORF">CONLIGDRAFT_427168</name>
</gene>
<organism evidence="2 3">
    <name type="scientific">Coniochaeta ligniaria NRRL 30616</name>
    <dbReference type="NCBI Taxonomy" id="1408157"/>
    <lineage>
        <taxon>Eukaryota</taxon>
        <taxon>Fungi</taxon>
        <taxon>Dikarya</taxon>
        <taxon>Ascomycota</taxon>
        <taxon>Pezizomycotina</taxon>
        <taxon>Sordariomycetes</taxon>
        <taxon>Sordariomycetidae</taxon>
        <taxon>Coniochaetales</taxon>
        <taxon>Coniochaetaceae</taxon>
        <taxon>Coniochaeta</taxon>
    </lineage>
</organism>
<evidence type="ECO:0000313" key="3">
    <source>
        <dbReference type="Proteomes" id="UP000182658"/>
    </source>
</evidence>
<reference evidence="2 3" key="1">
    <citation type="submission" date="2016-10" db="EMBL/GenBank/DDBJ databases">
        <title>Draft genome sequence of Coniochaeta ligniaria NRRL30616, a lignocellulolytic fungus for bioabatement of inhibitors in plant biomass hydrolysates.</title>
        <authorList>
            <consortium name="DOE Joint Genome Institute"/>
            <person name="Jimenez D.J."/>
            <person name="Hector R.E."/>
            <person name="Riley R."/>
            <person name="Sun H."/>
            <person name="Grigoriev I.V."/>
            <person name="Van Elsas J.D."/>
            <person name="Nichols N.N."/>
        </authorList>
    </citation>
    <scope>NUCLEOTIDE SEQUENCE [LARGE SCALE GENOMIC DNA]</scope>
    <source>
        <strain evidence="2 3">NRRL 30616</strain>
    </source>
</reference>
<dbReference type="STRING" id="1408157.A0A1J7JCA3"/>
<feature type="region of interest" description="Disordered" evidence="1">
    <location>
        <begin position="207"/>
        <end position="509"/>
    </location>
</feature>
<feature type="compositionally biased region" description="Low complexity" evidence="1">
    <location>
        <begin position="434"/>
        <end position="447"/>
    </location>
</feature>
<dbReference type="EMBL" id="KV875099">
    <property type="protein sequence ID" value="OIW27384.1"/>
    <property type="molecule type" value="Genomic_DNA"/>
</dbReference>
<feature type="compositionally biased region" description="Polar residues" evidence="1">
    <location>
        <begin position="415"/>
        <end position="426"/>
    </location>
</feature>
<accession>A0A1J7JCA3</accession>
<feature type="compositionally biased region" description="Pro residues" evidence="1">
    <location>
        <begin position="60"/>
        <end position="90"/>
    </location>
</feature>
<sequence length="509" mass="53399">MLTISQPAHYGYRSVHDLPTPPSTSRPSPPLTFQEVRKPFPAIPRRKSPPNQPMSAPHRGLPPPAAMALPPPSLQSSGPPPPSLPPPPSGPSLGQSHPPPPPPQPQVYAQFPAAPSWQHVSEESMRAYLAAKTEEEKRRQEEEKTRQATLRLEQRRMEHDILQASLQGGIPPPMVPVVFAGMGGGVLPQAAVEWAHQYLYTQSQQSNAPALLPPGQISASPRRDSQAHQGYGPYSGSAGVPSTPGSAQGPPSGYMSTYPGSPTRPRGQSMSGPWPTRQPPAPGQNLPSLNTTFPGRPGGEGPPTHPGVASAQQQEPQASPSIYFHHWQPPTGQSSGRGSGTDQPGAPSGDSPKKRKAAGPQPPPPAPSGGNPFQSAALSNPPPGRRRGHSRQQSDMGPYRVAGRLRQESFGPPGSSLTHASGSGTTREAGVEASSSSSQPQSQSQRSGTHTVSSLLADNPRSPQVTHYPPRGGGSDVGAQQSGSGPRGSPDEMARGGASQTTHERQNND</sequence>
<dbReference type="AlphaFoldDB" id="A0A1J7JCA3"/>
<evidence type="ECO:0000256" key="1">
    <source>
        <dbReference type="SAM" id="MobiDB-lite"/>
    </source>
</evidence>
<name>A0A1J7JCA3_9PEZI</name>
<keyword evidence="3" id="KW-1185">Reference proteome</keyword>
<protein>
    <submittedName>
        <fullName evidence="2">Uncharacterized protein</fullName>
    </submittedName>
</protein>
<feature type="compositionally biased region" description="Polar residues" evidence="1">
    <location>
        <begin position="448"/>
        <end position="465"/>
    </location>
</feature>
<feature type="compositionally biased region" description="Pro residues" evidence="1">
    <location>
        <begin position="19"/>
        <end position="30"/>
    </location>
</feature>
<feature type="compositionally biased region" description="Polar residues" evidence="1">
    <location>
        <begin position="254"/>
        <end position="271"/>
    </location>
</feature>
<feature type="compositionally biased region" description="Polar residues" evidence="1">
    <location>
        <begin position="330"/>
        <end position="342"/>
    </location>
</feature>
<evidence type="ECO:0000313" key="2">
    <source>
        <dbReference type="EMBL" id="OIW27384.1"/>
    </source>
</evidence>
<dbReference type="InParanoid" id="A0A1J7JCA3"/>
<feature type="compositionally biased region" description="Basic and acidic residues" evidence="1">
    <location>
        <begin position="132"/>
        <end position="152"/>
    </location>
</feature>
<dbReference type="OrthoDB" id="20105at2759"/>
<dbReference type="Proteomes" id="UP000182658">
    <property type="component" value="Unassembled WGS sequence"/>
</dbReference>
<proteinExistence type="predicted"/>
<feature type="compositionally biased region" description="Low complexity" evidence="1">
    <location>
        <begin position="309"/>
        <end position="321"/>
    </location>
</feature>